<feature type="non-terminal residue" evidence="3">
    <location>
        <position position="435"/>
    </location>
</feature>
<evidence type="ECO:0000259" key="2">
    <source>
        <dbReference type="SMART" id="SM01282"/>
    </source>
</evidence>
<dbReference type="InterPro" id="IPR017893">
    <property type="entry name" value="DBB_domain"/>
</dbReference>
<dbReference type="GO" id="GO:0005068">
    <property type="term" value="F:transmembrane receptor protein tyrosine kinase adaptor activity"/>
    <property type="evidence" value="ECO:0007669"/>
    <property type="project" value="TreeGrafter"/>
</dbReference>
<evidence type="ECO:0000313" key="4">
    <source>
        <dbReference type="Proteomes" id="UP000735302"/>
    </source>
</evidence>
<accession>A0AAV4BQH8</accession>
<keyword evidence="4" id="KW-1185">Reference proteome</keyword>
<protein>
    <submittedName>
        <fullName evidence="3">Phosphoinositide 3-kinase adapter protein 1-like isoform x5</fullName>
    </submittedName>
</protein>
<reference evidence="3 4" key="1">
    <citation type="journal article" date="2021" name="Elife">
        <title>Chloroplast acquisition without the gene transfer in kleptoplastic sea slugs, Plakobranchus ocellatus.</title>
        <authorList>
            <person name="Maeda T."/>
            <person name="Takahashi S."/>
            <person name="Yoshida T."/>
            <person name="Shimamura S."/>
            <person name="Takaki Y."/>
            <person name="Nagai Y."/>
            <person name="Toyoda A."/>
            <person name="Suzuki Y."/>
            <person name="Arimoto A."/>
            <person name="Ishii H."/>
            <person name="Satoh N."/>
            <person name="Nishiyama T."/>
            <person name="Hasebe M."/>
            <person name="Maruyama T."/>
            <person name="Minagawa J."/>
            <person name="Obokata J."/>
            <person name="Shigenobu S."/>
        </authorList>
    </citation>
    <scope>NUCLEOTIDE SEQUENCE [LARGE SCALE GENOMIC DNA]</scope>
</reference>
<dbReference type="Proteomes" id="UP000735302">
    <property type="component" value="Unassembled WGS sequence"/>
</dbReference>
<evidence type="ECO:0000256" key="1">
    <source>
        <dbReference type="SAM" id="MobiDB-lite"/>
    </source>
</evidence>
<comment type="caution">
    <text evidence="3">The sequence shown here is derived from an EMBL/GenBank/DDBJ whole genome shotgun (WGS) entry which is preliminary data.</text>
</comment>
<feature type="compositionally biased region" description="Basic and acidic residues" evidence="1">
    <location>
        <begin position="131"/>
        <end position="144"/>
    </location>
</feature>
<feature type="compositionally biased region" description="Polar residues" evidence="1">
    <location>
        <begin position="103"/>
        <end position="117"/>
    </location>
</feature>
<dbReference type="GO" id="GO:0005829">
    <property type="term" value="C:cytosol"/>
    <property type="evidence" value="ECO:0007669"/>
    <property type="project" value="TreeGrafter"/>
</dbReference>
<dbReference type="PANTHER" id="PTHR16267">
    <property type="entry name" value="BANK1/PIK3AP1 FAMILY MEMBER"/>
    <property type="match status" value="1"/>
</dbReference>
<dbReference type="PANTHER" id="PTHR16267:SF11">
    <property type="entry name" value="STUMPS, ISOFORM E"/>
    <property type="match status" value="1"/>
</dbReference>
<feature type="compositionally biased region" description="Acidic residues" evidence="1">
    <location>
        <begin position="48"/>
        <end position="58"/>
    </location>
</feature>
<dbReference type="GO" id="GO:0005104">
    <property type="term" value="F:fibroblast growth factor receptor binding"/>
    <property type="evidence" value="ECO:0007669"/>
    <property type="project" value="TreeGrafter"/>
</dbReference>
<dbReference type="Pfam" id="PF14545">
    <property type="entry name" value="DBB"/>
    <property type="match status" value="1"/>
</dbReference>
<dbReference type="InterPro" id="IPR052446">
    <property type="entry name" value="B-cell_PI3K-Signaling_Adptrs"/>
</dbReference>
<feature type="region of interest" description="Disordered" evidence="1">
    <location>
        <begin position="44"/>
        <end position="82"/>
    </location>
</feature>
<evidence type="ECO:0000313" key="3">
    <source>
        <dbReference type="EMBL" id="GFO25496.1"/>
    </source>
</evidence>
<gene>
    <name evidence="3" type="ORF">PoB_005200100</name>
</gene>
<name>A0AAV4BQH8_9GAST</name>
<proteinExistence type="predicted"/>
<feature type="region of interest" description="Disordered" evidence="1">
    <location>
        <begin position="95"/>
        <end position="147"/>
    </location>
</feature>
<dbReference type="EMBL" id="BLXT01005762">
    <property type="protein sequence ID" value="GFO25496.1"/>
    <property type="molecule type" value="Genomic_DNA"/>
</dbReference>
<sequence>MSGHLNDVILFLHAPDGSRWSNFMSTRLESPPYEIKSIAKDVTILEGPPDDDDDDDGGDHDGYGIEANMGSRESEERDESAGELYLNTSEILPYTSKTKKSDGNNNSANTAVTSGSNEEIPAMSAEEECEREIPTTIERKDRAGKTSSCESTSSAVILTANSSLEECILYSRACIVFLSPDILTSESPFPIEISVLNPRSTVFLLLGVEIQEVRRFFDSQSDLVFKCRCCHIDGSQVSICDALLQIVQAYEDTGGSSSVSGSDTQEFDPEDVGGGGIYNTPSSVQLNHVEKIFPRELTGGDRVVYALLEQSPEYKVFVEIASSNKEFEMTQVCDRLYSFSVPEGLNGKVSFVIGSQGHEIGRESVRVLSRLDQLHEILSEETDPKSMVAQAIGVVSGDEAGLDTALALRLQQLASAKTFATLFPVEEDLQKKKSR</sequence>
<dbReference type="SMART" id="SM01282">
    <property type="entry name" value="DBB"/>
    <property type="match status" value="1"/>
</dbReference>
<feature type="domain" description="DBB" evidence="2">
    <location>
        <begin position="292"/>
        <end position="423"/>
    </location>
</feature>
<organism evidence="3 4">
    <name type="scientific">Plakobranchus ocellatus</name>
    <dbReference type="NCBI Taxonomy" id="259542"/>
    <lineage>
        <taxon>Eukaryota</taxon>
        <taxon>Metazoa</taxon>
        <taxon>Spiralia</taxon>
        <taxon>Lophotrochozoa</taxon>
        <taxon>Mollusca</taxon>
        <taxon>Gastropoda</taxon>
        <taxon>Heterobranchia</taxon>
        <taxon>Euthyneura</taxon>
        <taxon>Panpulmonata</taxon>
        <taxon>Sacoglossa</taxon>
        <taxon>Placobranchoidea</taxon>
        <taxon>Plakobranchidae</taxon>
        <taxon>Plakobranchus</taxon>
    </lineage>
</organism>
<dbReference type="AlphaFoldDB" id="A0AAV4BQH8"/>